<keyword evidence="6" id="KW-0963">Cytoplasm</keyword>
<evidence type="ECO:0000256" key="6">
    <source>
        <dbReference type="ARBA" id="ARBA00022490"/>
    </source>
</evidence>
<evidence type="ECO:0000256" key="5">
    <source>
        <dbReference type="ARBA" id="ARBA00022448"/>
    </source>
</evidence>
<dbReference type="InterPro" id="IPR051472">
    <property type="entry name" value="T3SS_Stator/FliH"/>
</dbReference>
<sequence length="212" mass="23187">MGLAFLITTENLQLLSERKVLKEHEYAALLDASTVVETARREARRIVQQATQDAEAGRRQGYEEGLRRARAEYATQLVTDTMAAERQLHVLRASIAQIVVKAVGQFIADADPAALFEAALMRVDTLIRQEPFITVRVAPAQEAALRGVLARLRAEANWTMTVHFVADAALPIGACVVQTASGVLDIGVDAQLEAFRRAVERSGLTENREGPP</sequence>
<reference evidence="13 14" key="1">
    <citation type="submission" date="2015-03" db="EMBL/GenBank/DDBJ databases">
        <title>Genome sequence of Variovorax paradoxus TBEA6.</title>
        <authorList>
            <person name="Poehlein A."/>
            <person name="Schuldes J."/>
            <person name="Wuebbeler J.H."/>
            <person name="Hiessl S."/>
            <person name="Steinbuechel A."/>
            <person name="Daniel R."/>
        </authorList>
    </citation>
    <scope>NUCLEOTIDE SEQUENCE [LARGE SCALE GENOMIC DNA]</scope>
    <source>
        <strain evidence="13 14">TBEA6</strain>
    </source>
</reference>
<keyword evidence="7" id="KW-1005">Bacterial flagellum biogenesis</keyword>
<gene>
    <name evidence="13" type="primary">yscL</name>
    <name evidence="13" type="ORF">VPARA_53560</name>
</gene>
<dbReference type="GO" id="GO:0005829">
    <property type="term" value="C:cytosol"/>
    <property type="evidence" value="ECO:0007669"/>
    <property type="project" value="TreeGrafter"/>
</dbReference>
<feature type="domain" description="Flagellar assembly protein FliH/Type III secretion system HrpE" evidence="12">
    <location>
        <begin position="88"/>
        <end position="193"/>
    </location>
</feature>
<comment type="similarity">
    <text evidence="3">Belongs to the FliH family.</text>
</comment>
<evidence type="ECO:0000256" key="7">
    <source>
        <dbReference type="ARBA" id="ARBA00022795"/>
    </source>
</evidence>
<comment type="function">
    <text evidence="1">Needed for flagellar regrowth and assembly.</text>
</comment>
<evidence type="ECO:0000256" key="9">
    <source>
        <dbReference type="ARBA" id="ARBA00023225"/>
    </source>
</evidence>
<keyword evidence="9" id="KW-1006">Bacterial flagellum protein export</keyword>
<evidence type="ECO:0000256" key="3">
    <source>
        <dbReference type="ARBA" id="ARBA00006602"/>
    </source>
</evidence>
<evidence type="ECO:0000256" key="4">
    <source>
        <dbReference type="ARBA" id="ARBA00016507"/>
    </source>
</evidence>
<dbReference type="EMBL" id="JZWI01000033">
    <property type="protein sequence ID" value="KLN53517.1"/>
    <property type="molecule type" value="Genomic_DNA"/>
</dbReference>
<dbReference type="Pfam" id="PF02108">
    <property type="entry name" value="FliH"/>
    <property type="match status" value="1"/>
</dbReference>
<dbReference type="RefSeq" id="WP_047786682.1">
    <property type="nucleotide sequence ID" value="NZ_JZWI01000033.1"/>
</dbReference>
<organism evidence="13 14">
    <name type="scientific">Variovorax paradoxus</name>
    <dbReference type="NCBI Taxonomy" id="34073"/>
    <lineage>
        <taxon>Bacteria</taxon>
        <taxon>Pseudomonadati</taxon>
        <taxon>Pseudomonadota</taxon>
        <taxon>Betaproteobacteria</taxon>
        <taxon>Burkholderiales</taxon>
        <taxon>Comamonadaceae</taxon>
        <taxon>Variovorax</taxon>
    </lineage>
</organism>
<name>A0A0H2LYK5_VARPD</name>
<dbReference type="Proteomes" id="UP000035170">
    <property type="component" value="Unassembled WGS sequence"/>
</dbReference>
<proteinExistence type="inferred from homology"/>
<keyword evidence="14" id="KW-1185">Reference proteome</keyword>
<evidence type="ECO:0000313" key="14">
    <source>
        <dbReference type="Proteomes" id="UP000035170"/>
    </source>
</evidence>
<dbReference type="InterPro" id="IPR012842">
    <property type="entry name" value="T3SS_SctL/SctL2"/>
</dbReference>
<evidence type="ECO:0000256" key="10">
    <source>
        <dbReference type="ARBA" id="ARBA00024335"/>
    </source>
</evidence>
<comment type="subcellular location">
    <subcellularLocation>
        <location evidence="2">Cytoplasm</location>
    </subcellularLocation>
</comment>
<comment type="similarity">
    <text evidence="10">Belongs to the SctL stator family.</text>
</comment>
<protein>
    <recommendedName>
        <fullName evidence="4">Flagellar assembly protein FliH</fullName>
    </recommendedName>
    <alternativeName>
        <fullName evidence="11">Type 3 secretion system stator protein</fullName>
    </alternativeName>
</protein>
<dbReference type="GO" id="GO:0030254">
    <property type="term" value="P:protein secretion by the type III secretion system"/>
    <property type="evidence" value="ECO:0007669"/>
    <property type="project" value="InterPro"/>
</dbReference>
<dbReference type="PANTHER" id="PTHR34982:SF1">
    <property type="entry name" value="FLAGELLAR ASSEMBLY PROTEIN FLIH"/>
    <property type="match status" value="1"/>
</dbReference>
<accession>A0A0H2LYK5</accession>
<evidence type="ECO:0000256" key="11">
    <source>
        <dbReference type="ARBA" id="ARBA00040494"/>
    </source>
</evidence>
<keyword evidence="8" id="KW-0653">Protein transport</keyword>
<keyword evidence="5" id="KW-0813">Transport</keyword>
<dbReference type="PATRIC" id="fig|34073.19.peg.5474"/>
<evidence type="ECO:0000256" key="1">
    <source>
        <dbReference type="ARBA" id="ARBA00003041"/>
    </source>
</evidence>
<evidence type="ECO:0000256" key="8">
    <source>
        <dbReference type="ARBA" id="ARBA00022927"/>
    </source>
</evidence>
<evidence type="ECO:0000313" key="13">
    <source>
        <dbReference type="EMBL" id="KLN53517.1"/>
    </source>
</evidence>
<dbReference type="GO" id="GO:0044781">
    <property type="term" value="P:bacterial-type flagellum organization"/>
    <property type="evidence" value="ECO:0007669"/>
    <property type="project" value="UniProtKB-KW"/>
</dbReference>
<dbReference type="AlphaFoldDB" id="A0A0H2LYK5"/>
<dbReference type="PANTHER" id="PTHR34982">
    <property type="entry name" value="YOP PROTEINS TRANSLOCATION PROTEIN L"/>
    <property type="match status" value="1"/>
</dbReference>
<comment type="caution">
    <text evidence="13">The sequence shown here is derived from an EMBL/GenBank/DDBJ whole genome shotgun (WGS) entry which is preliminary data.</text>
</comment>
<evidence type="ECO:0000256" key="2">
    <source>
        <dbReference type="ARBA" id="ARBA00004496"/>
    </source>
</evidence>
<dbReference type="NCBIfam" id="TIGR02499">
    <property type="entry name" value="HrpE_YscL_not"/>
    <property type="match status" value="1"/>
</dbReference>
<dbReference type="InterPro" id="IPR018035">
    <property type="entry name" value="Flagellar_FliH/T3SS_HrpE"/>
</dbReference>
<evidence type="ECO:0000259" key="12">
    <source>
        <dbReference type="Pfam" id="PF02108"/>
    </source>
</evidence>